<dbReference type="EC" id="1.13.11.63" evidence="1"/>
<evidence type="ECO:0000256" key="1">
    <source>
        <dbReference type="HAMAP-Rule" id="MF_02093"/>
    </source>
</evidence>
<keyword evidence="1" id="KW-0408">Iron</keyword>
<dbReference type="InterPro" id="IPR022270">
    <property type="entry name" value="Blh_diox"/>
</dbReference>
<sequence>MSTGLGSSVRTWLAGPPSDDGEVERGEQSDELVAGTALARRAVLGSWVVFAGLTVAFAAFAAADVAVPLRYRALAYLGLMGTISLYHGGFEHVVNLRGRGQGFRFRYLLAYLALIVIAYDLFVLSPVVGLALALSITALKAGHGGLAVLDAVVGTDHLRSRVQRALAVAVRGGAVLIPAYVVDPGLYAMYGGYMVNVFEPGALQPFLWLFADPTVSLVGGVYAGAVGAHLSLGGLRGRFSRSWRVDAGETLLLVAFFLTVPPALAIGVYFPCWYAARGTARLTAGDDGPSTARAVIGRVARGGALPWVGALVLFGLGAAFLARTPSSAAGWVGFYSVAISVIAVPHVVVGAYLDRKRGIWSI</sequence>
<accession>A0A6B0SSX7</accession>
<feature type="transmembrane region" description="Helical" evidence="1">
    <location>
        <begin position="334"/>
        <end position="353"/>
    </location>
</feature>
<keyword evidence="1" id="KW-0472">Membrane</keyword>
<dbReference type="GO" id="GO:0005506">
    <property type="term" value="F:iron ion binding"/>
    <property type="evidence" value="ECO:0007669"/>
    <property type="project" value="UniProtKB-UniRule"/>
</dbReference>
<feature type="compositionally biased region" description="Polar residues" evidence="2">
    <location>
        <begin position="1"/>
        <end position="10"/>
    </location>
</feature>
<dbReference type="GO" id="GO:0005886">
    <property type="term" value="C:plasma membrane"/>
    <property type="evidence" value="ECO:0007669"/>
    <property type="project" value="UniProtKB-SubCell"/>
</dbReference>
<dbReference type="RefSeq" id="WP_159663977.1">
    <property type="nucleotide sequence ID" value="NZ_WUUS01000002.1"/>
</dbReference>
<reference evidence="3 4" key="1">
    <citation type="submission" date="2019-12" db="EMBL/GenBank/DDBJ databases">
        <title>Isolation and characterization of three novel carbon monoxide-oxidizing members of Halobacteria from salione crusts and soils.</title>
        <authorList>
            <person name="Myers M.R."/>
            <person name="King G.M."/>
        </authorList>
    </citation>
    <scope>NUCLEOTIDE SEQUENCE [LARGE SCALE GENOMIC DNA]</scope>
    <source>
        <strain evidence="3 4">WSA2</strain>
    </source>
</reference>
<feature type="transmembrane region" description="Helical" evidence="1">
    <location>
        <begin position="251"/>
        <end position="276"/>
    </location>
</feature>
<comment type="caution">
    <text evidence="3">The sequence shown here is derived from an EMBL/GenBank/DDBJ whole genome shotgun (WGS) entry which is preliminary data.</text>
</comment>
<dbReference type="GO" id="GO:0016121">
    <property type="term" value="P:carotene catabolic process"/>
    <property type="evidence" value="ECO:0007669"/>
    <property type="project" value="UniProtKB-UniRule"/>
</dbReference>
<comment type="function">
    <text evidence="1">Catalyzes the cleavage of beta-carotene at its central double bond (15,15') to yield two molecules of all-trans-retinal.</text>
</comment>
<comment type="caution">
    <text evidence="1">Lacks conserved residue(s) required for the propagation of feature annotation.</text>
</comment>
<dbReference type="AlphaFoldDB" id="A0A6B0SSX7"/>
<dbReference type="GO" id="GO:0010436">
    <property type="term" value="F:carotenoid dioxygenase activity"/>
    <property type="evidence" value="ECO:0007669"/>
    <property type="project" value="UniProtKB-UniRule"/>
</dbReference>
<gene>
    <name evidence="3" type="ORF">GRX01_04910</name>
</gene>
<dbReference type="NCBIfam" id="TIGR03753">
    <property type="entry name" value="blh_monoox"/>
    <property type="match status" value="1"/>
</dbReference>
<dbReference type="EMBL" id="WUUS01000002">
    <property type="protein sequence ID" value="MXR40686.1"/>
    <property type="molecule type" value="Genomic_DNA"/>
</dbReference>
<feature type="transmembrane region" description="Helical" evidence="1">
    <location>
        <begin position="42"/>
        <end position="63"/>
    </location>
</feature>
<dbReference type="Proteomes" id="UP000437065">
    <property type="component" value="Unassembled WGS sequence"/>
</dbReference>
<keyword evidence="1" id="KW-1133">Transmembrane helix</keyword>
<feature type="region of interest" description="Disordered" evidence="2">
    <location>
        <begin position="1"/>
        <end position="26"/>
    </location>
</feature>
<comment type="similarity">
    <text evidence="1">Belongs to the Brp/Blh beta-carotene diooxygenase family.</text>
</comment>
<feature type="transmembrane region" description="Helical" evidence="1">
    <location>
        <begin position="206"/>
        <end position="230"/>
    </location>
</feature>
<name>A0A6B0SSX7_9EURY</name>
<keyword evidence="1 3" id="KW-0223">Dioxygenase</keyword>
<feature type="transmembrane region" description="Helical" evidence="1">
    <location>
        <begin position="107"/>
        <end position="124"/>
    </location>
</feature>
<evidence type="ECO:0000313" key="3">
    <source>
        <dbReference type="EMBL" id="MXR40686.1"/>
    </source>
</evidence>
<comment type="cofactor">
    <cofactor evidence="1">
        <name>Fe(2+)</name>
        <dbReference type="ChEBI" id="CHEBI:29033"/>
    </cofactor>
</comment>
<organism evidence="3 4">
    <name type="scientific">Halobaculum saliterrae</name>
    <dbReference type="NCBI Taxonomy" id="2073113"/>
    <lineage>
        <taxon>Archaea</taxon>
        <taxon>Methanobacteriati</taxon>
        <taxon>Methanobacteriota</taxon>
        <taxon>Stenosarchaea group</taxon>
        <taxon>Halobacteria</taxon>
        <taxon>Halobacteriales</taxon>
        <taxon>Haloferacaceae</taxon>
        <taxon>Halobaculum</taxon>
    </lineage>
</organism>
<dbReference type="Pfam" id="PF15461">
    <property type="entry name" value="BCD"/>
    <property type="match status" value="1"/>
</dbReference>
<dbReference type="HAMAP" id="MF_02093">
    <property type="entry name" value="Beta_carotene_diox"/>
    <property type="match status" value="1"/>
</dbReference>
<feature type="transmembrane region" description="Helical" evidence="1">
    <location>
        <begin position="69"/>
        <end position="86"/>
    </location>
</feature>
<evidence type="ECO:0000313" key="4">
    <source>
        <dbReference type="Proteomes" id="UP000437065"/>
    </source>
</evidence>
<keyword evidence="1 3" id="KW-0560">Oxidoreductase</keyword>
<comment type="catalytic activity">
    <reaction evidence="1">
        <text>all-trans-beta-carotene + O2 = 2 all-trans-retinal</text>
        <dbReference type="Rhea" id="RHEA:32887"/>
        <dbReference type="ChEBI" id="CHEBI:15379"/>
        <dbReference type="ChEBI" id="CHEBI:17579"/>
        <dbReference type="ChEBI" id="CHEBI:17898"/>
        <dbReference type="EC" id="1.13.11.63"/>
    </reaction>
</comment>
<keyword evidence="1" id="KW-0812">Transmembrane</keyword>
<protein>
    <recommendedName>
        <fullName evidence="1">Probable beta-carotene 15,15'-dioxygenase</fullName>
        <ecNumber evidence="1">1.13.11.63</ecNumber>
    </recommendedName>
</protein>
<feature type="transmembrane region" description="Helical" evidence="1">
    <location>
        <begin position="304"/>
        <end position="322"/>
    </location>
</feature>
<evidence type="ECO:0000256" key="2">
    <source>
        <dbReference type="SAM" id="MobiDB-lite"/>
    </source>
</evidence>
<keyword evidence="4" id="KW-1185">Reference proteome</keyword>
<proteinExistence type="inferred from homology"/>
<dbReference type="GO" id="GO:0003834">
    <property type="term" value="F:beta-carotene 15,15'-dioxygenase activity"/>
    <property type="evidence" value="ECO:0007669"/>
    <property type="project" value="UniProtKB-EC"/>
</dbReference>
<keyword evidence="1" id="KW-1003">Cell membrane</keyword>
<keyword evidence="1" id="KW-0479">Metal-binding</keyword>
<comment type="subcellular location">
    <subcellularLocation>
        <location evidence="1">Cell membrane</location>
        <topology evidence="1">Multi-pass membrane protein</topology>
    </subcellularLocation>
</comment>
<dbReference type="OrthoDB" id="206064at2157"/>